<feature type="compositionally biased region" description="Basic and acidic residues" evidence="5">
    <location>
        <begin position="786"/>
        <end position="803"/>
    </location>
</feature>
<feature type="compositionally biased region" description="Pro residues" evidence="5">
    <location>
        <begin position="252"/>
        <end position="261"/>
    </location>
</feature>
<feature type="region of interest" description="Disordered" evidence="5">
    <location>
        <begin position="117"/>
        <end position="267"/>
    </location>
</feature>
<feature type="compositionally biased region" description="Basic and acidic residues" evidence="5">
    <location>
        <begin position="421"/>
        <end position="436"/>
    </location>
</feature>
<evidence type="ECO:0000256" key="2">
    <source>
        <dbReference type="ARBA" id="ARBA00022692"/>
    </source>
</evidence>
<feature type="compositionally biased region" description="Low complexity" evidence="5">
    <location>
        <begin position="34"/>
        <end position="44"/>
    </location>
</feature>
<reference evidence="7" key="1">
    <citation type="submission" date="2021-11" db="EMBL/GenBank/DDBJ databases">
        <authorList>
            <person name="Herlambang A."/>
            <person name="Guo Y."/>
            <person name="Takashima Y."/>
            <person name="Nishizawa T."/>
        </authorList>
    </citation>
    <scope>NUCLEOTIDE SEQUENCE</scope>
    <source>
        <strain evidence="7">E1425</strain>
    </source>
</reference>
<proteinExistence type="predicted"/>
<feature type="compositionally biased region" description="Basic and acidic residues" evidence="5">
    <location>
        <begin position="199"/>
        <end position="210"/>
    </location>
</feature>
<accession>A0A9P3HFF3</accession>
<feature type="region of interest" description="Disordered" evidence="5">
    <location>
        <begin position="400"/>
        <end position="548"/>
    </location>
</feature>
<feature type="compositionally biased region" description="Low complexity" evidence="5">
    <location>
        <begin position="888"/>
        <end position="913"/>
    </location>
</feature>
<feature type="region of interest" description="Disordered" evidence="5">
    <location>
        <begin position="725"/>
        <end position="755"/>
    </location>
</feature>
<dbReference type="InterPro" id="IPR051694">
    <property type="entry name" value="Immunoregulatory_rcpt-like"/>
</dbReference>
<evidence type="ECO:0000256" key="5">
    <source>
        <dbReference type="SAM" id="MobiDB-lite"/>
    </source>
</evidence>
<feature type="region of interest" description="Disordered" evidence="5">
    <location>
        <begin position="618"/>
        <end position="668"/>
    </location>
</feature>
<keyword evidence="8" id="KW-1185">Reference proteome</keyword>
<feature type="compositionally biased region" description="Polar residues" evidence="5">
    <location>
        <begin position="187"/>
        <end position="197"/>
    </location>
</feature>
<evidence type="ECO:0000256" key="6">
    <source>
        <dbReference type="SAM" id="Phobius"/>
    </source>
</evidence>
<organism evidence="7 8">
    <name type="scientific">Entomortierella parvispora</name>
    <dbReference type="NCBI Taxonomy" id="205924"/>
    <lineage>
        <taxon>Eukaryota</taxon>
        <taxon>Fungi</taxon>
        <taxon>Fungi incertae sedis</taxon>
        <taxon>Mucoromycota</taxon>
        <taxon>Mortierellomycotina</taxon>
        <taxon>Mortierellomycetes</taxon>
        <taxon>Mortierellales</taxon>
        <taxon>Mortierellaceae</taxon>
        <taxon>Entomortierella</taxon>
    </lineage>
</organism>
<feature type="compositionally biased region" description="Polar residues" evidence="5">
    <location>
        <begin position="157"/>
        <end position="178"/>
    </location>
</feature>
<feature type="transmembrane region" description="Helical" evidence="6">
    <location>
        <begin position="61"/>
        <end position="84"/>
    </location>
</feature>
<evidence type="ECO:0000256" key="3">
    <source>
        <dbReference type="ARBA" id="ARBA00022989"/>
    </source>
</evidence>
<feature type="compositionally biased region" description="Polar residues" evidence="5">
    <location>
        <begin position="45"/>
        <end position="57"/>
    </location>
</feature>
<feature type="region of interest" description="Disordered" evidence="5">
    <location>
        <begin position="305"/>
        <end position="347"/>
    </location>
</feature>
<feature type="compositionally biased region" description="Polar residues" evidence="5">
    <location>
        <begin position="804"/>
        <end position="814"/>
    </location>
</feature>
<evidence type="ECO:0000313" key="8">
    <source>
        <dbReference type="Proteomes" id="UP000827284"/>
    </source>
</evidence>
<feature type="compositionally biased region" description="Low complexity" evidence="5">
    <location>
        <begin position="228"/>
        <end position="251"/>
    </location>
</feature>
<feature type="compositionally biased region" description="Basic and acidic residues" evidence="5">
    <location>
        <begin position="618"/>
        <end position="639"/>
    </location>
</feature>
<evidence type="ECO:0000313" key="7">
    <source>
        <dbReference type="EMBL" id="GJJ75642.1"/>
    </source>
</evidence>
<feature type="compositionally biased region" description="Low complexity" evidence="5">
    <location>
        <begin position="518"/>
        <end position="539"/>
    </location>
</feature>
<dbReference type="Proteomes" id="UP000827284">
    <property type="component" value="Unassembled WGS sequence"/>
</dbReference>
<reference evidence="7" key="2">
    <citation type="journal article" date="2022" name="Microbiol. Resour. Announc.">
        <title>Whole-Genome Sequence of Entomortierella parvispora E1425, a Mucoromycotan Fungus Associated with Burkholderiaceae-Related Endosymbiotic Bacteria.</title>
        <authorList>
            <person name="Herlambang A."/>
            <person name="Guo Y."/>
            <person name="Takashima Y."/>
            <person name="Narisawa K."/>
            <person name="Ohta H."/>
            <person name="Nishizawa T."/>
        </authorList>
    </citation>
    <scope>NUCLEOTIDE SEQUENCE</scope>
    <source>
        <strain evidence="7">E1425</strain>
    </source>
</reference>
<dbReference type="OrthoDB" id="10688569at2759"/>
<protein>
    <submittedName>
        <fullName evidence="7">Uncharacterized protein</fullName>
    </submittedName>
</protein>
<evidence type="ECO:0000256" key="4">
    <source>
        <dbReference type="ARBA" id="ARBA00023136"/>
    </source>
</evidence>
<feature type="compositionally biased region" description="Polar residues" evidence="5">
    <location>
        <begin position="305"/>
        <end position="316"/>
    </location>
</feature>
<feature type="compositionally biased region" description="Basic and acidic residues" evidence="5">
    <location>
        <begin position="733"/>
        <end position="747"/>
    </location>
</feature>
<comment type="subcellular location">
    <subcellularLocation>
        <location evidence="1">Membrane</location>
        <topology evidence="1">Single-pass membrane protein</topology>
    </subcellularLocation>
</comment>
<gene>
    <name evidence="7" type="ORF">EMPS_08000</name>
</gene>
<feature type="compositionally biased region" description="Polar residues" evidence="5">
    <location>
        <begin position="505"/>
        <end position="517"/>
    </location>
</feature>
<feature type="region of interest" description="Disordered" evidence="5">
    <location>
        <begin position="855"/>
        <end position="913"/>
    </location>
</feature>
<comment type="caution">
    <text evidence="7">The sequence shown here is derived from an EMBL/GenBank/DDBJ whole genome shotgun (WGS) entry which is preliminary data.</text>
</comment>
<evidence type="ECO:0000256" key="1">
    <source>
        <dbReference type="ARBA" id="ARBA00004167"/>
    </source>
</evidence>
<name>A0A9P3HFF3_9FUNG</name>
<feature type="compositionally biased region" description="Low complexity" evidence="5">
    <location>
        <begin position="770"/>
        <end position="781"/>
    </location>
</feature>
<feature type="compositionally biased region" description="Pro residues" evidence="5">
    <location>
        <begin position="657"/>
        <end position="668"/>
    </location>
</feature>
<feature type="region of interest" description="Disordered" evidence="5">
    <location>
        <begin position="770"/>
        <end position="814"/>
    </location>
</feature>
<dbReference type="GO" id="GO:0016020">
    <property type="term" value="C:membrane"/>
    <property type="evidence" value="ECO:0007669"/>
    <property type="project" value="UniProtKB-SubCell"/>
</dbReference>
<keyword evidence="3 6" id="KW-1133">Transmembrane helix</keyword>
<dbReference type="GO" id="GO:0071944">
    <property type="term" value="C:cell periphery"/>
    <property type="evidence" value="ECO:0007669"/>
    <property type="project" value="UniProtKB-ARBA"/>
</dbReference>
<keyword evidence="2 6" id="KW-0812">Transmembrane</keyword>
<dbReference type="EMBL" id="BQFW01000011">
    <property type="protein sequence ID" value="GJJ75642.1"/>
    <property type="molecule type" value="Genomic_DNA"/>
</dbReference>
<keyword evidence="4 6" id="KW-0472">Membrane</keyword>
<feature type="compositionally biased region" description="Pro residues" evidence="5">
    <location>
        <begin position="481"/>
        <end position="492"/>
    </location>
</feature>
<sequence length="913" mass="97518">MSLRPPATSPSSPSIPSSAISSQPTASLADQQVSSSPASTSLSSQYPVSASPSTKSTGPPIGIIVGVVAGVLVIIIGTVVWFILRRRRQRRLANQDHSDDKDTFGRRSRVWMSLKSFAKSKPSDQNLRHGRHDGDGGGEEFSFSSSGRGRDLEQQHHTNTGNNHMQQKGQQPDGSPSTIHPYDLSSCHDNTSTSTSPRHLRDQTESLSSRDHHHHHHYHNHSDNEDASSCTITMSTTSSPSPPVSMVSSSTPVPPPPPPKEPTTNNNTFLKPEVKNDVHIDMVSMDLEVLLPVIISDEILITSSPEPTASQIGTPKSSSTEVDETSSVDMPVPVPRRRPPSLATHRGADSFIQGGRARISMCHPPPPPPPTNPPPEIPKDALCPNTLASARRSRTSTYIAGRRSMSVDHQGKGSGGRNSVHWKEGQDGGDYLRRDSTSSLSSSTTVAPLSPRIRANSSPTIDFSALPVNRCPRTNKIILPPSSPPPPLPSSPPLNSRGRARLSHQRSPSQVMNNSFWTSPQLSSSSTMSSPTLSSSGSPISPPLSPLTVQIPRPISKAYLNSSGIMTAGSRPESPIISGSNIILTARSSPSSSLSHLPIPTRVVRQQQQQVHMLMQQERRTRSHSLDDHEKVASTESHHRIVISPSSSASSSNCPSPQYPPVPSPPVPQSYLLLRRPSLVLQEQQAMSGSGGIYGHPGDPLRLSRAMTGASTGLSASQPYVATRSSSIAVPESGRKSVEAFKTSDHQKQRRSMSLDSAAAAIATCAAASSSSECPSSSTAAQAMREQAEHGRETDGGHDETASDGRSATSSSVDQELQSIIADAIAIAAAKSAAIEAARHSTWYRQHQSRYQQMYQQQSLEAGLASTTSQHRPWTPTPSEDYFPPWGSPSGAPSNSTSSSRSASPFHSSGSPS</sequence>
<feature type="compositionally biased region" description="Low complexity" evidence="5">
    <location>
        <begin position="644"/>
        <end position="656"/>
    </location>
</feature>
<dbReference type="PANTHER" id="PTHR15549">
    <property type="entry name" value="PAIRED IMMUNOGLOBULIN-LIKE TYPE 2 RECEPTOR"/>
    <property type="match status" value="1"/>
</dbReference>
<feature type="compositionally biased region" description="Low complexity" evidence="5">
    <location>
        <begin position="1"/>
        <end position="27"/>
    </location>
</feature>
<feature type="region of interest" description="Disordered" evidence="5">
    <location>
        <begin position="1"/>
        <end position="60"/>
    </location>
</feature>
<dbReference type="AlphaFoldDB" id="A0A9P3HFF3"/>